<dbReference type="InterPro" id="IPR001227">
    <property type="entry name" value="Ac_transferase_dom_sf"/>
</dbReference>
<keyword evidence="9" id="KW-0560">Oxidoreductase</keyword>
<comment type="catalytic activity">
    <reaction evidence="12">
        <text>17-(4-hydroxyphenyl)heptadecanoyl-[(phenol)carboxyphthiodiolenone synthase] + 2 (S)-methylmalonyl-CoA + 3 malonyl-CoA + 5 NADPH + 10 H(+) = C35-(phenol)carboxyphthiodiolenone-[(phenol)carboxyphthiodiolenone synthase] + 5 CO2 + 5 NADP(+) + 5 CoA + 2 H2O</text>
        <dbReference type="Rhea" id="RHEA:57756"/>
        <dbReference type="Rhea" id="RHEA-COMP:14272"/>
        <dbReference type="Rhea" id="RHEA-COMP:14989"/>
        <dbReference type="ChEBI" id="CHEBI:15377"/>
        <dbReference type="ChEBI" id="CHEBI:15378"/>
        <dbReference type="ChEBI" id="CHEBI:16526"/>
        <dbReference type="ChEBI" id="CHEBI:57287"/>
        <dbReference type="ChEBI" id="CHEBI:57327"/>
        <dbReference type="ChEBI" id="CHEBI:57384"/>
        <dbReference type="ChEBI" id="CHEBI:57783"/>
        <dbReference type="ChEBI" id="CHEBI:58349"/>
        <dbReference type="ChEBI" id="CHEBI:133300"/>
        <dbReference type="ChEBI" id="CHEBI:142259"/>
        <dbReference type="EC" id="2.3.1.292"/>
    </reaction>
</comment>
<feature type="region of interest" description="Disordered" evidence="23">
    <location>
        <begin position="677"/>
        <end position="698"/>
    </location>
</feature>
<dbReference type="EC" id="2.3.1.292" evidence="17"/>
<dbReference type="FunFam" id="3.40.50.720:FF:000209">
    <property type="entry name" value="Polyketide synthase Pks12"/>
    <property type="match status" value="1"/>
</dbReference>
<dbReference type="InterPro" id="IPR020807">
    <property type="entry name" value="PKS_DH"/>
</dbReference>
<dbReference type="Gene3D" id="1.10.1200.10">
    <property type="entry name" value="ACP-like"/>
    <property type="match status" value="2"/>
</dbReference>
<keyword evidence="6" id="KW-0677">Repeat</keyword>
<dbReference type="CDD" id="cd05195">
    <property type="entry name" value="enoyl_red"/>
    <property type="match status" value="1"/>
</dbReference>
<dbReference type="InterPro" id="IPR013154">
    <property type="entry name" value="ADH-like_N"/>
</dbReference>
<dbReference type="InterPro" id="IPR050091">
    <property type="entry name" value="PKS_NRPS_Biosynth_Enz"/>
</dbReference>
<dbReference type="FunFam" id="3.40.47.10:FF:000042">
    <property type="entry name" value="Polyketide synthase Pks13"/>
    <property type="match status" value="1"/>
</dbReference>
<feature type="domain" description="Carrier" evidence="24">
    <location>
        <begin position="2717"/>
        <end position="2769"/>
    </location>
</feature>
<evidence type="ECO:0000256" key="22">
    <source>
        <dbReference type="PROSITE-ProRule" id="PRU01363"/>
    </source>
</evidence>
<dbReference type="Pfam" id="PF00698">
    <property type="entry name" value="Acyl_transf_1"/>
    <property type="match status" value="1"/>
</dbReference>
<dbReference type="Pfam" id="PF02801">
    <property type="entry name" value="Ketoacyl-synt_C"/>
    <property type="match status" value="1"/>
</dbReference>
<dbReference type="SMART" id="SM00826">
    <property type="entry name" value="PKS_DH"/>
    <property type="match status" value="1"/>
</dbReference>
<dbReference type="CDD" id="cd00833">
    <property type="entry name" value="PKS"/>
    <property type="match status" value="1"/>
</dbReference>
<evidence type="ECO:0000256" key="16">
    <source>
        <dbReference type="ARBA" id="ARBA00058455"/>
    </source>
</evidence>
<dbReference type="GO" id="GO:0031177">
    <property type="term" value="F:phosphopantetheine binding"/>
    <property type="evidence" value="ECO:0007669"/>
    <property type="project" value="InterPro"/>
</dbReference>
<dbReference type="Gene3D" id="3.10.129.110">
    <property type="entry name" value="Polyketide synthase dehydratase"/>
    <property type="match status" value="1"/>
</dbReference>
<dbReference type="InterPro" id="IPR006162">
    <property type="entry name" value="Ppantetheine_attach_site"/>
</dbReference>
<dbReference type="InterPro" id="IPR014030">
    <property type="entry name" value="Ketoacyl_synth_N"/>
</dbReference>
<dbReference type="SMART" id="SM00823">
    <property type="entry name" value="PKS_PP"/>
    <property type="match status" value="2"/>
</dbReference>
<dbReference type="SUPFAM" id="SSF52151">
    <property type="entry name" value="FabD/lysophospholipase-like"/>
    <property type="match status" value="1"/>
</dbReference>
<dbReference type="InterPro" id="IPR045851">
    <property type="entry name" value="AMP-bd_C_sf"/>
</dbReference>
<gene>
    <name evidence="27" type="ORF">IQ241_23990</name>
</gene>
<evidence type="ECO:0000256" key="13">
    <source>
        <dbReference type="ARBA" id="ARBA00051971"/>
    </source>
</evidence>
<keyword evidence="5" id="KW-0808">Transferase</keyword>
<dbReference type="InterPro" id="IPR020806">
    <property type="entry name" value="PKS_PP-bd"/>
</dbReference>
<feature type="region of interest" description="C-terminal hotdog fold" evidence="22">
    <location>
        <begin position="1741"/>
        <end position="1878"/>
    </location>
</feature>
<dbReference type="Pfam" id="PF21089">
    <property type="entry name" value="PKS_DH_N"/>
    <property type="match status" value="1"/>
</dbReference>
<evidence type="ECO:0000259" key="25">
    <source>
        <dbReference type="PROSITE" id="PS52004"/>
    </source>
</evidence>
<evidence type="ECO:0000256" key="3">
    <source>
        <dbReference type="ARBA" id="ARBA00022450"/>
    </source>
</evidence>
<dbReference type="InterPro" id="IPR049551">
    <property type="entry name" value="PKS_DH_C"/>
</dbReference>
<dbReference type="GO" id="GO:0034081">
    <property type="term" value="C:polyketide synthase complex"/>
    <property type="evidence" value="ECO:0007669"/>
    <property type="project" value="UniProtKB-ARBA"/>
</dbReference>
<dbReference type="Pfam" id="PF00109">
    <property type="entry name" value="ketoacyl-synt"/>
    <property type="match status" value="1"/>
</dbReference>
<dbReference type="InterPro" id="IPR042104">
    <property type="entry name" value="PKS_dehydratase_sf"/>
</dbReference>
<dbReference type="InterPro" id="IPR057326">
    <property type="entry name" value="KR_dom"/>
</dbReference>
<feature type="region of interest" description="N-terminal hotdog fold" evidence="22">
    <location>
        <begin position="1608"/>
        <end position="1728"/>
    </location>
</feature>
<evidence type="ECO:0000256" key="2">
    <source>
        <dbReference type="ARBA" id="ARBA00001957"/>
    </source>
</evidence>
<evidence type="ECO:0000259" key="24">
    <source>
        <dbReference type="PROSITE" id="PS50075"/>
    </source>
</evidence>
<keyword evidence="28" id="KW-1185">Reference proteome</keyword>
<reference evidence="27" key="1">
    <citation type="submission" date="2020-10" db="EMBL/GenBank/DDBJ databases">
        <authorList>
            <person name="Castelo-Branco R."/>
            <person name="Eusebio N."/>
            <person name="Adriana R."/>
            <person name="Vieira A."/>
            <person name="Brugerolle De Fraissinette N."/>
            <person name="Rezende De Castro R."/>
            <person name="Schneider M.P."/>
            <person name="Vasconcelos V."/>
            <person name="Leao P.N."/>
        </authorList>
    </citation>
    <scope>NUCLEOTIDE SEQUENCE</scope>
    <source>
        <strain evidence="27">LEGE 07310</strain>
    </source>
</reference>
<dbReference type="InterPro" id="IPR013968">
    <property type="entry name" value="PKS_KR"/>
</dbReference>
<dbReference type="SUPFAM" id="SSF55048">
    <property type="entry name" value="Probable ACP-binding domain of malonyl-CoA ACP transacylase"/>
    <property type="match status" value="1"/>
</dbReference>
<accession>A0A8J7AT10</accession>
<evidence type="ECO:0000313" key="28">
    <source>
        <dbReference type="Proteomes" id="UP000636505"/>
    </source>
</evidence>
<feature type="active site" description="Proton donor; for dehydratase activity" evidence="22">
    <location>
        <position position="1800"/>
    </location>
</feature>
<dbReference type="InterPro" id="IPR000873">
    <property type="entry name" value="AMP-dep_synth/lig_dom"/>
</dbReference>
<dbReference type="Pfam" id="PF08240">
    <property type="entry name" value="ADH_N"/>
    <property type="match status" value="1"/>
</dbReference>
<dbReference type="Gene3D" id="3.90.180.10">
    <property type="entry name" value="Medium-chain alcohol dehydrogenases, catalytic domain"/>
    <property type="match status" value="1"/>
</dbReference>
<dbReference type="GO" id="GO:0016491">
    <property type="term" value="F:oxidoreductase activity"/>
    <property type="evidence" value="ECO:0007669"/>
    <property type="project" value="UniProtKB-KW"/>
</dbReference>
<dbReference type="InterPro" id="IPR014031">
    <property type="entry name" value="Ketoacyl_synth_C"/>
</dbReference>
<dbReference type="InterPro" id="IPR049552">
    <property type="entry name" value="PKS_DH_N"/>
</dbReference>
<dbReference type="Gene3D" id="3.40.50.12780">
    <property type="entry name" value="N-terminal domain of ligase-like"/>
    <property type="match status" value="1"/>
</dbReference>
<dbReference type="PROSITE" id="PS00012">
    <property type="entry name" value="PHOSPHOPANTETHEINE"/>
    <property type="match status" value="2"/>
</dbReference>
<keyword evidence="4" id="KW-0597">Phosphoprotein</keyword>
<evidence type="ECO:0000256" key="9">
    <source>
        <dbReference type="ARBA" id="ARBA00023002"/>
    </source>
</evidence>
<organism evidence="27 28">
    <name type="scientific">Vasconcelosia minhoensis LEGE 07310</name>
    <dbReference type="NCBI Taxonomy" id="915328"/>
    <lineage>
        <taxon>Bacteria</taxon>
        <taxon>Bacillati</taxon>
        <taxon>Cyanobacteriota</taxon>
        <taxon>Cyanophyceae</taxon>
        <taxon>Nodosilineales</taxon>
        <taxon>Cymatolegaceae</taxon>
        <taxon>Vasconcelosia</taxon>
        <taxon>Vasconcelosia minhoensis</taxon>
    </lineage>
</organism>
<keyword evidence="10" id="KW-0443">Lipid metabolism</keyword>
<keyword evidence="7" id="KW-0276">Fatty acid metabolism</keyword>
<dbReference type="InterPro" id="IPR020841">
    <property type="entry name" value="PKS_Beta-ketoAc_synthase_dom"/>
</dbReference>
<evidence type="ECO:0000256" key="21">
    <source>
        <dbReference type="ARBA" id="ARBA00084020"/>
    </source>
</evidence>
<dbReference type="SMART" id="SM00829">
    <property type="entry name" value="PKS_ER"/>
    <property type="match status" value="1"/>
</dbReference>
<proteinExistence type="predicted"/>
<dbReference type="PROSITE" id="PS52019">
    <property type="entry name" value="PKS_MFAS_DH"/>
    <property type="match status" value="1"/>
</dbReference>
<dbReference type="PANTHER" id="PTHR43775:SF51">
    <property type="entry name" value="INACTIVE PHENOLPHTHIOCEROL SYNTHESIS POLYKETIDE SYNTHASE TYPE I PKS1-RELATED"/>
    <property type="match status" value="1"/>
</dbReference>
<evidence type="ECO:0000256" key="8">
    <source>
        <dbReference type="ARBA" id="ARBA00022857"/>
    </source>
</evidence>
<comment type="catalytic activity">
    <reaction evidence="13">
        <text>19-(4-hydroxyphenyl)nonadecanoyl-[(phenol)carboxyphthiodiolenone synthase] + 2 (S)-methylmalonyl-CoA + 3 malonyl-CoA + 5 NADPH + 10 H(+) = C37-(phenol)carboxyphthiodiolenone-[(phenol)carboxyphthiodiolenone synthase] + 5 CO2 + 5 NADP(+) + 5 CoA + 2 H2O</text>
        <dbReference type="Rhea" id="RHEA:57760"/>
        <dbReference type="Rhea" id="RHEA-COMP:14273"/>
        <dbReference type="Rhea" id="RHEA-COMP:14990"/>
        <dbReference type="ChEBI" id="CHEBI:15377"/>
        <dbReference type="ChEBI" id="CHEBI:15378"/>
        <dbReference type="ChEBI" id="CHEBI:16526"/>
        <dbReference type="ChEBI" id="CHEBI:57287"/>
        <dbReference type="ChEBI" id="CHEBI:57327"/>
        <dbReference type="ChEBI" id="CHEBI:57384"/>
        <dbReference type="ChEBI" id="CHEBI:57783"/>
        <dbReference type="ChEBI" id="CHEBI:58349"/>
        <dbReference type="ChEBI" id="CHEBI:133301"/>
        <dbReference type="ChEBI" id="CHEBI:142260"/>
        <dbReference type="EC" id="2.3.1.292"/>
    </reaction>
</comment>
<dbReference type="SUPFAM" id="SSF47336">
    <property type="entry name" value="ACP-like"/>
    <property type="match status" value="2"/>
</dbReference>
<dbReference type="Gene3D" id="3.40.50.720">
    <property type="entry name" value="NAD(P)-binding Rossmann-like Domain"/>
    <property type="match status" value="3"/>
</dbReference>
<dbReference type="InterPro" id="IPR036291">
    <property type="entry name" value="NAD(P)-bd_dom_sf"/>
</dbReference>
<dbReference type="Pfam" id="PF14765">
    <property type="entry name" value="PS-DH"/>
    <property type="match status" value="1"/>
</dbReference>
<comment type="cofactor">
    <cofactor evidence="1">
        <name>NADP(+)</name>
        <dbReference type="ChEBI" id="CHEBI:58349"/>
    </cofactor>
</comment>
<evidence type="ECO:0000256" key="15">
    <source>
        <dbReference type="ARBA" id="ARBA00052745"/>
    </source>
</evidence>
<dbReference type="Gene3D" id="3.40.47.10">
    <property type="match status" value="1"/>
</dbReference>
<dbReference type="PROSITE" id="PS52004">
    <property type="entry name" value="KS3_2"/>
    <property type="match status" value="1"/>
</dbReference>
<dbReference type="EMBL" id="JADEXG010000100">
    <property type="protein sequence ID" value="MBE9080311.1"/>
    <property type="molecule type" value="Genomic_DNA"/>
</dbReference>
<name>A0A8J7AT10_9CYAN</name>
<dbReference type="GO" id="GO:0004312">
    <property type="term" value="F:fatty acid synthase activity"/>
    <property type="evidence" value="ECO:0007669"/>
    <property type="project" value="TreeGrafter"/>
</dbReference>
<evidence type="ECO:0000256" key="10">
    <source>
        <dbReference type="ARBA" id="ARBA00023098"/>
    </source>
</evidence>
<dbReference type="Pfam" id="PF13602">
    <property type="entry name" value="ADH_zinc_N_2"/>
    <property type="match status" value="1"/>
</dbReference>
<dbReference type="InterPro" id="IPR016039">
    <property type="entry name" value="Thiolase-like"/>
</dbReference>
<dbReference type="InterPro" id="IPR016036">
    <property type="entry name" value="Malonyl_transacylase_ACP-bd"/>
</dbReference>
<dbReference type="GO" id="GO:0005886">
    <property type="term" value="C:plasma membrane"/>
    <property type="evidence" value="ECO:0007669"/>
    <property type="project" value="TreeGrafter"/>
</dbReference>
<dbReference type="SMART" id="SM00822">
    <property type="entry name" value="PKS_KR"/>
    <property type="match status" value="1"/>
</dbReference>
<evidence type="ECO:0000313" key="27">
    <source>
        <dbReference type="EMBL" id="MBE9080311.1"/>
    </source>
</evidence>
<dbReference type="Gene3D" id="3.30.70.3290">
    <property type="match status" value="1"/>
</dbReference>
<comment type="cofactor">
    <cofactor evidence="2">
        <name>pantetheine 4'-phosphate</name>
        <dbReference type="ChEBI" id="CHEBI:47942"/>
    </cofactor>
</comment>
<dbReference type="Proteomes" id="UP000636505">
    <property type="component" value="Unassembled WGS sequence"/>
</dbReference>
<dbReference type="PROSITE" id="PS50075">
    <property type="entry name" value="CARRIER"/>
    <property type="match status" value="2"/>
</dbReference>
<dbReference type="SMART" id="SM00827">
    <property type="entry name" value="PKS_AT"/>
    <property type="match status" value="1"/>
</dbReference>
<evidence type="ECO:0000256" key="20">
    <source>
        <dbReference type="ARBA" id="ARBA00078169"/>
    </source>
</evidence>
<evidence type="ECO:0000256" key="11">
    <source>
        <dbReference type="ARBA" id="ARBA00023268"/>
    </source>
</evidence>
<dbReference type="SUPFAM" id="SSF53901">
    <property type="entry name" value="Thiolase-like"/>
    <property type="match status" value="1"/>
</dbReference>
<dbReference type="InterPro" id="IPR018201">
    <property type="entry name" value="Ketoacyl_synth_AS"/>
</dbReference>
<dbReference type="Gene3D" id="3.40.366.10">
    <property type="entry name" value="Malonyl-Coenzyme A Acyl Carrier Protein, domain 2"/>
    <property type="match status" value="1"/>
</dbReference>
<feature type="domain" description="Carrier" evidence="24">
    <location>
        <begin position="601"/>
        <end position="676"/>
    </location>
</feature>
<dbReference type="InterPro" id="IPR016035">
    <property type="entry name" value="Acyl_Trfase/lysoPLipase"/>
</dbReference>
<evidence type="ECO:0000256" key="1">
    <source>
        <dbReference type="ARBA" id="ARBA00001937"/>
    </source>
</evidence>
<dbReference type="SUPFAM" id="SSF51735">
    <property type="entry name" value="NAD(P)-binding Rossmann-fold domains"/>
    <property type="match status" value="3"/>
</dbReference>
<dbReference type="SUPFAM" id="SSF50129">
    <property type="entry name" value="GroES-like"/>
    <property type="match status" value="1"/>
</dbReference>
<evidence type="ECO:0000256" key="17">
    <source>
        <dbReference type="ARBA" id="ARBA00066974"/>
    </source>
</evidence>
<dbReference type="InterPro" id="IPR049900">
    <property type="entry name" value="PKS_mFAS_DH"/>
</dbReference>
<evidence type="ECO:0000256" key="14">
    <source>
        <dbReference type="ARBA" id="ARBA00052119"/>
    </source>
</evidence>
<feature type="domain" description="Ketosynthase family 3 (KS3)" evidence="25">
    <location>
        <begin position="703"/>
        <end position="1138"/>
    </location>
</feature>
<dbReference type="SMART" id="SM00825">
    <property type="entry name" value="PKS_KS"/>
    <property type="match status" value="1"/>
</dbReference>
<dbReference type="GO" id="GO:0071770">
    <property type="term" value="P:DIM/DIP cell wall layer assembly"/>
    <property type="evidence" value="ECO:0007669"/>
    <property type="project" value="TreeGrafter"/>
</dbReference>
<comment type="catalytic activity">
    <reaction evidence="15">
        <text>icosanoyl-[(phenol)carboxyphthiodiolenone synthase] + 2 (S)-methylmalonyl-CoA + 3 malonyl-CoA + 5 NADPH + 10 H(+) = C32-carboxyphthiodiolenone-[(phenol)carboxyphthiodiolenone synthase] + 5 CO2 + 5 NADP(+) + 5 CoA + 2 H2O</text>
        <dbReference type="Rhea" id="RHEA:57748"/>
        <dbReference type="Rhea" id="RHEA-COMP:14985"/>
        <dbReference type="Rhea" id="RHEA-COMP:14986"/>
        <dbReference type="ChEBI" id="CHEBI:15377"/>
        <dbReference type="ChEBI" id="CHEBI:15378"/>
        <dbReference type="ChEBI" id="CHEBI:16526"/>
        <dbReference type="ChEBI" id="CHEBI:57287"/>
        <dbReference type="ChEBI" id="CHEBI:57327"/>
        <dbReference type="ChEBI" id="CHEBI:57384"/>
        <dbReference type="ChEBI" id="CHEBI:57783"/>
        <dbReference type="ChEBI" id="CHEBI:58349"/>
        <dbReference type="ChEBI" id="CHEBI:87848"/>
        <dbReference type="ChEBI" id="CHEBI:142236"/>
        <dbReference type="EC" id="2.3.1.292"/>
    </reaction>
</comment>
<evidence type="ECO:0000256" key="6">
    <source>
        <dbReference type="ARBA" id="ARBA00022737"/>
    </source>
</evidence>
<feature type="domain" description="PKS/mFAS DH" evidence="26">
    <location>
        <begin position="1608"/>
        <end position="1878"/>
    </location>
</feature>
<keyword evidence="8" id="KW-0521">NADP</keyword>
<dbReference type="PROSITE" id="PS00455">
    <property type="entry name" value="AMP_BINDING"/>
    <property type="match status" value="1"/>
</dbReference>
<dbReference type="FunFam" id="3.40.366.10:FF:000002">
    <property type="entry name" value="Probable polyketide synthase 2"/>
    <property type="match status" value="1"/>
</dbReference>
<dbReference type="PROSITE" id="PS00606">
    <property type="entry name" value="KS3_1"/>
    <property type="match status" value="1"/>
</dbReference>
<dbReference type="Pfam" id="PF22621">
    <property type="entry name" value="CurL-like_PKS_C"/>
    <property type="match status" value="1"/>
</dbReference>
<keyword evidence="11" id="KW-0511">Multifunctional enzyme</keyword>
<evidence type="ECO:0000256" key="19">
    <source>
        <dbReference type="ARBA" id="ARBA00075053"/>
    </source>
</evidence>
<keyword evidence="3" id="KW-0596">Phosphopantetheine</keyword>
<feature type="non-terminal residue" evidence="27">
    <location>
        <position position="2769"/>
    </location>
</feature>
<dbReference type="InterPro" id="IPR011032">
    <property type="entry name" value="GroES-like_sf"/>
</dbReference>
<dbReference type="GO" id="GO:0004315">
    <property type="term" value="F:3-oxoacyl-[acyl-carrier-protein] synthase activity"/>
    <property type="evidence" value="ECO:0007669"/>
    <property type="project" value="InterPro"/>
</dbReference>
<dbReference type="Pfam" id="PF00501">
    <property type="entry name" value="AMP-binding"/>
    <property type="match status" value="1"/>
</dbReference>
<evidence type="ECO:0000256" key="5">
    <source>
        <dbReference type="ARBA" id="ARBA00022679"/>
    </source>
</evidence>
<dbReference type="PANTHER" id="PTHR43775">
    <property type="entry name" value="FATTY ACID SYNTHASE"/>
    <property type="match status" value="1"/>
</dbReference>
<dbReference type="InterPro" id="IPR036736">
    <property type="entry name" value="ACP-like_sf"/>
</dbReference>
<dbReference type="SUPFAM" id="SSF56801">
    <property type="entry name" value="Acetyl-CoA synthetase-like"/>
    <property type="match status" value="1"/>
</dbReference>
<evidence type="ECO:0000256" key="23">
    <source>
        <dbReference type="SAM" id="MobiDB-lite"/>
    </source>
</evidence>
<evidence type="ECO:0000259" key="26">
    <source>
        <dbReference type="PROSITE" id="PS52019"/>
    </source>
</evidence>
<dbReference type="InterPro" id="IPR042099">
    <property type="entry name" value="ANL_N_sf"/>
</dbReference>
<feature type="active site" description="Proton acceptor; for dehydratase activity" evidence="22">
    <location>
        <position position="1638"/>
    </location>
</feature>
<dbReference type="Pfam" id="PF00550">
    <property type="entry name" value="PP-binding"/>
    <property type="match status" value="2"/>
</dbReference>
<comment type="catalytic activity">
    <reaction evidence="14">
        <text>docosanoyl-[(phenol)carboxyphthiodiolenone synthase] + 2 (S)-methylmalonyl-CoA + 3 malonyl-CoA + 5 NADPH + 10 H(+) = C34-carboxyphthiodiolenone-[(phenol)carboxyphthiodiolenone synthase] + 5 CO2 + 5 NADP(+) + 5 CoA + 2 H2O</text>
        <dbReference type="Rhea" id="RHEA:57752"/>
        <dbReference type="Rhea" id="RHEA-COMP:14987"/>
        <dbReference type="Rhea" id="RHEA-COMP:14988"/>
        <dbReference type="ChEBI" id="CHEBI:15377"/>
        <dbReference type="ChEBI" id="CHEBI:15378"/>
        <dbReference type="ChEBI" id="CHEBI:16526"/>
        <dbReference type="ChEBI" id="CHEBI:57287"/>
        <dbReference type="ChEBI" id="CHEBI:57327"/>
        <dbReference type="ChEBI" id="CHEBI:57384"/>
        <dbReference type="ChEBI" id="CHEBI:57783"/>
        <dbReference type="ChEBI" id="CHEBI:58349"/>
        <dbReference type="ChEBI" id="CHEBI:142237"/>
        <dbReference type="ChEBI" id="CHEBI:142238"/>
        <dbReference type="EC" id="2.3.1.292"/>
    </reaction>
</comment>
<dbReference type="InterPro" id="IPR014043">
    <property type="entry name" value="Acyl_transferase_dom"/>
</dbReference>
<dbReference type="Pfam" id="PF08659">
    <property type="entry name" value="KR"/>
    <property type="match status" value="1"/>
</dbReference>
<comment type="caution">
    <text evidence="27">The sequence shown here is derived from an EMBL/GenBank/DDBJ whole genome shotgun (WGS) entry which is preliminary data.</text>
</comment>
<evidence type="ECO:0000256" key="12">
    <source>
        <dbReference type="ARBA" id="ARBA00050973"/>
    </source>
</evidence>
<evidence type="ECO:0000256" key="7">
    <source>
        <dbReference type="ARBA" id="ARBA00022832"/>
    </source>
</evidence>
<dbReference type="InterPro" id="IPR009081">
    <property type="entry name" value="PP-bd_ACP"/>
</dbReference>
<dbReference type="GO" id="GO:0006633">
    <property type="term" value="P:fatty acid biosynthetic process"/>
    <property type="evidence" value="ECO:0007669"/>
    <property type="project" value="InterPro"/>
</dbReference>
<dbReference type="Gene3D" id="3.30.300.30">
    <property type="match status" value="1"/>
</dbReference>
<dbReference type="InterPro" id="IPR020843">
    <property type="entry name" value="ER"/>
</dbReference>
<comment type="function">
    <text evidence="16">Part of the PpsABCDE complex involved in the biosynthesis of the lipid core common to phthiocerols and phenolphthiocerols by successive additions of malonyl-CoA or methylmalonyl-CoA extender units. PpsA can accept as substrate the activated forms of either icosanoyl (C20), docosanoyl (C22) or lignoceroyl (C24) groups from FadD26, or a (4-hydroxyphenyl)-C17 or (4-hydroxyphenyl)-C19 fatty acyl from FadD29. PpsA initiates the biosynthesis and extends its substrate using a malonyl-CoA extender unit. The PpsB and PpsC proteins add the second and third malonyl-CoA extender units. PpsD adds an (R)-methylmalonyl unit and PpsE adds a second (R)-methylmalonyl unit. The incorporation of the methylmalonyl units results in formation of two branched methyl groups in the elongated product.</text>
</comment>
<dbReference type="RefSeq" id="WP_193912128.1">
    <property type="nucleotide sequence ID" value="NZ_JADEXG010000100.1"/>
</dbReference>
<dbReference type="CDD" id="cd08955">
    <property type="entry name" value="KR_2_FAS_SDR_x"/>
    <property type="match status" value="1"/>
</dbReference>
<evidence type="ECO:0000256" key="4">
    <source>
        <dbReference type="ARBA" id="ARBA00022553"/>
    </source>
</evidence>
<dbReference type="InterPro" id="IPR020845">
    <property type="entry name" value="AMP-binding_CS"/>
</dbReference>
<dbReference type="FunFam" id="1.10.1200.10:FF:000005">
    <property type="entry name" value="Nonribosomal peptide synthetase 1"/>
    <property type="match status" value="1"/>
</dbReference>
<sequence>MIAPIELFSIGLKRMHNPVDAQRQVALSSSPPAAPDAIAHGGPVDDPALPPSLAAALQRAAQTAAGIRYIDAAGAVKEQSYAELLAVAQQVSRGLQARQIDPGSQVVIQCQPGPDFIAALWGCFLAAVVPVPIAPPLSYDSPLPLRYALEQLGVALVITDAVLEPDLKRFLASGQSSTQTEAITLDQLCRLENSRLAERQSDVIATDLDQLALLLLTSGSTGTPKGVMLSPRNLLVSASGMAQVNQLSDSDITLNWMPLEHVASLVMFHLTEVCLGCQQIHVNKEYILKAPLTWLDLIEQHHVTATWAPNFAYGLVNDQVATNPQRRWDLSSIRWMGNGAEAVVGATTRRFLQLLAPHGLAETAVSPGYGMSETCSGIVHSHRFSLATSADDDPFVEVGEPIPGLSVRLVDEQDRLVRSGSVGRLQVKGLTVTSGYYQRPDLNAEVFTADGWFNTGDLGFLQDGRLTITGREKEVIVLNGVNYYSHEIEAVVEAIAPIESSFTAACGVRRPGAPSDQLAIFFHSAIADEKALIDLLKTIRQQVLQALGISPTYLIPVEPADIPKTAIGKIQRSVLVQRFSQGKFDPILQRLKGLMTPAAGRPLSGVENAIATVWQSVLAVETVGLHDNFFELGGNSLKLMQVLQQLQTQVSPELTAVDLFQHATVAALASHLRQPLPRISPAQPAKPPSRTAQSSQAPADIAPADIAVVGMACRFPGANSLDEFWQNLCAGVESIATLSDAEILAAGVNPSLLKNPDYVRASPILDQVDAFDADFFGYQPKEAELIDPQQRLLLECAWESLEHAGYDPLSYPGDIGLYAGASMNTYLLNQVYPQRHQLDPNDPMGVVNLSSMGGFQMTVANDKDYLTTRVSYKLNLRGPSVNVQTACSTALVAIHLAAQSVRNGECDMALAGGVSVHTPQTVGYLFHPGMILSPDGHCRAFDAQAQGTLFGSGAGLVVLKRLAEAQADGDAIYAVIKGSAIGNDGGGKVGYLAPRSEGQTAVAAAAIAQAQIPAESIGYVEAHGTGTALGDPVEIAGLTQAFSTQKRQFCAIGSVKTNVGHLNIASGVVGFIKTVLALHHRQQPPSLHFESPNPQIDFANSPFYVNTALTDWPQDSPRRASVNSLGIGGTNAHVVLEAAPEPIAAPESRTTGQQLLTLSAKSLPALQSLVAQYQTFLSHQPEISLPDLCFTANAGRAHFAHRLAIAAHSVPQLQSHLKDYLADRENPAYRIGHSPQPHRPTVVFLFTGQGSQSVGMGQDLYQTQPVFRQSLDRCADILRSQNILLLDLLFDSTPDRLNRTENTQPALFALEYALAQLWQSWGIQPAAMLGHSLGEYVAACLAGVFSLEDGLRLVAGRARLMQVLPAGGAMVAVRAGAEQVRSAILLGRGSANAQSGRKAAIAALNGPENTVISGATENLANVVTALTAQRIKTQPLKVSQAFHSSLMQPMLADFAQLAETVTYHPPQIPLVSNVTGELATDEMATPAYWCRHIQQPVQFASGMETLLAMGCDTFIECGPKPTLLSLGRSLITAEVSWLPSLRPNQPDEQVLFDSLSQLYVRGVAIDWSGFAAAPRRRLPLPTYPFQRQRYWIDAKPSSIVAPDLSQAHPLLGEQISTPLAAALYSTTSDRIPDFLLEHRLRGRSVLSATAYLEMAIAAGQSVLKTKQLELRNVVFQQFLSLDSDLALQTIVQRQSEGVVFEVHSRPEMSQDAWTLHCQGEIATISSAPQQAVDLSQIQQTLTPGDVQEHYQTCQALGLKYGPTYQSIQQLWRRSGETLAQVDLSEPAQVSEYQLHPALLDACFQAVLAALPTPMACVPVRLKRLRLYRSPGSQLWSHVRLQSQAESVTADVTLLDAAGAVIGEVNGLVAQPMALAPAEVPDWQHWLYQVDWQRQILTNSEKNRVGGAFPKENRAHWLIFADSQGIAEQVSTQLPSYTLVTPGKSYQAENNRVQIDPKQPEDFQRLLVEYPAQGILYYWSLANLPPQANGTELKIMQQNCQAALYLVQALLSASSINGRELEPPRIWWVTRSARQVESVPTGLNVAQAPLWGLAQTLALEHPELQSTLIDLEVEATAQAAQHLLNEILADTAEPQIAFRDGDRYVARLVQSTLSHEQTEDGSAQQLKISARGSLENLAWQTVSRRFPGPPEVEIQVQAAGLNFRDVLNALNRYPGEPGPLGLECAGRIVAVGAAVRDLSLGDEVIAIAPASLSQYVTVPAALVIPRPGRLSPAEAATLPVTFLTAHYALRQLAQIQPGDRVLIHSAAGGVGQAAIQIAQQAGAEIFATASPPKWDSLKALGVRHVYNSRSLDFAEQIQAKGHQIDIVLNALSGDFIAKSLSLLGQGGRFLELGKTDIWSDAQMAQVRPDVAYHVIDLVQITQQQPQRIQAMLSDLMPQFQTGQLTPLPHRTFASDRAVEAFRWMQQAKHIGKVVIAPEPPAVGWQGTYLVTGGLGALGLQVAQWLAQQGVQQLLLIGRNSPTSVAKSVIEQIEQAGTPVAVAQADVSNRTALAELLQPYRQGPYPLRGIIHAAGLIDDATLPHQSWEKFARVMAAKVQGSWHLHQLTLDWPLDRFVLFSSAASLLGSAGQANYAAANAFMDASAHHRRSQGRPAVSINWAAWQQSGLAKSDRAQQRLAAQQLKSLESEQGLAILTHLLSHSCGTTQVGVLPGDIADWLRIAEPAIRADLTPTQTEPAHTSETTIQQQLAALSPDQQQEFLLEILRSQIAKVLGIPPSTLTDPHQGFTDLGMDSLTSVELRNRLQTTLTHP</sequence>
<evidence type="ECO:0000256" key="18">
    <source>
        <dbReference type="ARBA" id="ARBA00073623"/>
    </source>
</evidence>
<protein>
    <recommendedName>
        <fullName evidence="18">Phenolphthiocerol/phthiocerol polyketide synthase subunit E</fullName>
        <ecNumber evidence="17">2.3.1.292</ecNumber>
    </recommendedName>
    <alternativeName>
        <fullName evidence="20">(Phenol)carboxyphthiodiolenone synthase subunit E</fullName>
    </alternativeName>
    <alternativeName>
        <fullName evidence="21">Beta-ketoacyl-acyl-carrier-protein synthase I</fullName>
    </alternativeName>
    <alternativeName>
        <fullName evidence="19">Phthiocerol synthesis polyketide synthase type I PpsE</fullName>
    </alternativeName>
</protein>